<proteinExistence type="predicted"/>
<gene>
    <name evidence="2" type="ORF">JKL49_07350</name>
</gene>
<organism evidence="2 3">
    <name type="scientific">Phenylobacterium glaciei</name>
    <dbReference type="NCBI Taxonomy" id="2803784"/>
    <lineage>
        <taxon>Bacteria</taxon>
        <taxon>Pseudomonadati</taxon>
        <taxon>Pseudomonadota</taxon>
        <taxon>Alphaproteobacteria</taxon>
        <taxon>Caulobacterales</taxon>
        <taxon>Caulobacteraceae</taxon>
        <taxon>Phenylobacterium</taxon>
    </lineage>
</organism>
<keyword evidence="3" id="KW-1185">Reference proteome</keyword>
<accession>A0A941HWG5</accession>
<evidence type="ECO:0000313" key="3">
    <source>
        <dbReference type="Proteomes" id="UP000622580"/>
    </source>
</evidence>
<feature type="transmembrane region" description="Helical" evidence="1">
    <location>
        <begin position="48"/>
        <end position="67"/>
    </location>
</feature>
<dbReference type="RefSeq" id="WP_215339437.1">
    <property type="nucleotide sequence ID" value="NZ_JAGSGD010000001.1"/>
</dbReference>
<feature type="transmembrane region" description="Helical" evidence="1">
    <location>
        <begin position="303"/>
        <end position="326"/>
    </location>
</feature>
<evidence type="ECO:0000313" key="2">
    <source>
        <dbReference type="EMBL" id="MBR7619202.1"/>
    </source>
</evidence>
<dbReference type="Proteomes" id="UP000622580">
    <property type="component" value="Unassembled WGS sequence"/>
</dbReference>
<sequence>MSLIAQIRGIGPHRIKALIVGFAGVHSLNAGLTLIYSLAQTLVFARVLPHRVFAMTILSQAICLYLLPISQSVARGNFVLLRERAVRGSDRAAPEAAAAYTFNKIILLLVALIGPVAIGTSSMAEYVAFACLMFYATYSNLWYFEIQLSLMAVDRALEFERVSFFRRVANYINLITLFFTHEFLLCTIAFAVQTLLFHLYVTVFMARGSGLFSWPTGLTVQGVRAHLDRLWVALQAVFAEWLTLNAPYAIFLARFGVGPGIITIDAVLKLLRMVLAVTRNLAEIALPRVSRALLLGDVKSGRWPAMLAIGGGISAAMCTAVAVTVWEKTSFGILLGPNNVVPHGSGAPAALTMLAGVGVAAAGHFIGHSGDRRAVPTLVATSIICVAGFASYVLIGRVGIVEALWASAISLSAISVVAVALLARSLHR</sequence>
<name>A0A941HWG5_9CAUL</name>
<reference evidence="2" key="1">
    <citation type="submission" date="2021-04" db="EMBL/GenBank/DDBJ databases">
        <title>Draft genome assembly of strain Phenylobacterium sp. 20VBR1 using MiniION and Illumina platforms.</title>
        <authorList>
            <person name="Thomas F.A."/>
            <person name="Krishnan K.P."/>
            <person name="Sinha R.K."/>
        </authorList>
    </citation>
    <scope>NUCLEOTIDE SEQUENCE</scope>
    <source>
        <strain evidence="2">20VBR1</strain>
    </source>
</reference>
<dbReference type="AlphaFoldDB" id="A0A941HWG5"/>
<feature type="transmembrane region" description="Helical" evidence="1">
    <location>
        <begin position="257"/>
        <end position="282"/>
    </location>
</feature>
<feature type="transmembrane region" description="Helical" evidence="1">
    <location>
        <begin position="404"/>
        <end position="423"/>
    </location>
</feature>
<comment type="caution">
    <text evidence="2">The sequence shown here is derived from an EMBL/GenBank/DDBJ whole genome shotgun (WGS) entry which is preliminary data.</text>
</comment>
<protein>
    <submittedName>
        <fullName evidence="2">Uncharacterized protein</fullName>
    </submittedName>
</protein>
<feature type="transmembrane region" description="Helical" evidence="1">
    <location>
        <begin position="124"/>
        <end position="144"/>
    </location>
</feature>
<keyword evidence="1" id="KW-0812">Transmembrane</keyword>
<keyword evidence="1" id="KW-1133">Transmembrane helix</keyword>
<evidence type="ECO:0000256" key="1">
    <source>
        <dbReference type="SAM" id="Phobius"/>
    </source>
</evidence>
<feature type="transmembrane region" description="Helical" evidence="1">
    <location>
        <begin position="97"/>
        <end position="118"/>
    </location>
</feature>
<dbReference type="EMBL" id="JAGSGD010000001">
    <property type="protein sequence ID" value="MBR7619202.1"/>
    <property type="molecule type" value="Genomic_DNA"/>
</dbReference>
<feature type="transmembrane region" description="Helical" evidence="1">
    <location>
        <begin position="17"/>
        <end position="36"/>
    </location>
</feature>
<feature type="transmembrane region" description="Helical" evidence="1">
    <location>
        <begin position="171"/>
        <end position="191"/>
    </location>
</feature>
<feature type="transmembrane region" description="Helical" evidence="1">
    <location>
        <begin position="346"/>
        <end position="366"/>
    </location>
</feature>
<feature type="transmembrane region" description="Helical" evidence="1">
    <location>
        <begin position="378"/>
        <end position="398"/>
    </location>
</feature>
<keyword evidence="1" id="KW-0472">Membrane</keyword>